<sequence length="447" mass="50854">MFNHIKIDFPDMPMAPQYVYYANIYQNRYSHEVVSIKFRDWGVEYDAVTPGTPVQLTVTGRNNRREIYGYVHHINTEKTPGKNFTEVVIIGASYVMREPSQTIYRNLTADQVIKKIASKHNFVTYAVPHPRIYPQIAQAGHTDWEMMVRLAKQCGYTLRAQNTELYFQPVLEDFTNFRESAPKFVMRSMSSPEGSTIYSFKPIIGESVDFDDATKAAIAISGMDKTSKTNLSITKQKRNKKTRKKQQIEFFDHFDSSVVANDLETAGYEASAAEERNVFPYRATVEVLGDPDLRPDMPVFLEGIGQTYSGYWTILQTEHKIIEEELNRQRYTTVLTVGVDSLGTSNTWTDNKTIVAPDYRPKRTIVPNKKQTVVIPKTSLNTTSKAVTPQSKGSFSQVKNRKKPTPINRAQTTPKWKSQTASLNNIIVEPKKTPVILNRVLKGASIR</sequence>
<accession>A0A6J5MNC7</accession>
<proteinExistence type="predicted"/>
<reference evidence="2" key="1">
    <citation type="submission" date="2020-04" db="EMBL/GenBank/DDBJ databases">
        <authorList>
            <person name="Chiriac C."/>
            <person name="Salcher M."/>
            <person name="Ghai R."/>
            <person name="Kavagutti S V."/>
        </authorList>
    </citation>
    <scope>NUCLEOTIDE SEQUENCE</scope>
</reference>
<feature type="region of interest" description="Disordered" evidence="1">
    <location>
        <begin position="384"/>
        <end position="412"/>
    </location>
</feature>
<dbReference type="SUPFAM" id="SSF69279">
    <property type="entry name" value="Phage tail proteins"/>
    <property type="match status" value="1"/>
</dbReference>
<gene>
    <name evidence="2" type="ORF">UFOVP429_127</name>
    <name evidence="3" type="ORF">UFOVP696_40</name>
</gene>
<feature type="compositionally biased region" description="Polar residues" evidence="1">
    <location>
        <begin position="384"/>
        <end position="398"/>
    </location>
</feature>
<dbReference type="Pfam" id="PF05954">
    <property type="entry name" value="Phage_GPD"/>
    <property type="match status" value="1"/>
</dbReference>
<evidence type="ECO:0000256" key="1">
    <source>
        <dbReference type="SAM" id="MobiDB-lite"/>
    </source>
</evidence>
<evidence type="ECO:0000313" key="3">
    <source>
        <dbReference type="EMBL" id="CAB4158172.1"/>
    </source>
</evidence>
<dbReference type="EMBL" id="LR796666">
    <property type="protein sequence ID" value="CAB4158172.1"/>
    <property type="molecule type" value="Genomic_DNA"/>
</dbReference>
<evidence type="ECO:0000313" key="2">
    <source>
        <dbReference type="EMBL" id="CAB4148158.1"/>
    </source>
</evidence>
<protein>
    <submittedName>
        <fullName evidence="2">COG3500 Phage protein D</fullName>
    </submittedName>
</protein>
<name>A0A6J5MNC7_9CAUD</name>
<dbReference type="EMBL" id="LR796484">
    <property type="protein sequence ID" value="CAB4148158.1"/>
    <property type="molecule type" value="Genomic_DNA"/>
</dbReference>
<organism evidence="2">
    <name type="scientific">uncultured Caudovirales phage</name>
    <dbReference type="NCBI Taxonomy" id="2100421"/>
    <lineage>
        <taxon>Viruses</taxon>
        <taxon>Duplodnaviria</taxon>
        <taxon>Heunggongvirae</taxon>
        <taxon>Uroviricota</taxon>
        <taxon>Caudoviricetes</taxon>
        <taxon>Peduoviridae</taxon>
        <taxon>Maltschvirus</taxon>
        <taxon>Maltschvirus maltsch</taxon>
    </lineage>
</organism>